<evidence type="ECO:0000256" key="7">
    <source>
        <dbReference type="ARBA" id="ARBA00023128"/>
    </source>
</evidence>
<feature type="domain" description="Cytochrome c oxidase assembly factor 3 mitochondrial coiled-coil" evidence="10">
    <location>
        <begin position="23"/>
        <end position="66"/>
    </location>
</feature>
<sequence length="170" mass="18234">MSGLSSRQARATYHPGGYGVSEGLKRARRPFFTRNLITGSLISAFALSVYLYSIRAVAQDDFSDLDQPLSEEQRRNLTSIEDEQRLKNARTADRLALGPPPAVAAAQGVPAGTVSAAPPAAAPSSVFGRLRSAFGGRGTESTLVWNAPSVDRIGRIGEEVPPQHYARRLV</sequence>
<dbReference type="GO" id="GO:0033617">
    <property type="term" value="P:mitochondrial respiratory chain complex IV assembly"/>
    <property type="evidence" value="ECO:0007669"/>
    <property type="project" value="UniProtKB-UniRule"/>
</dbReference>
<feature type="transmembrane region" description="Helical" evidence="9">
    <location>
        <begin position="35"/>
        <end position="53"/>
    </location>
</feature>
<comment type="subunit">
    <text evidence="4 9">Component of 250-400 kDa complexes called cytochrome oxidase assembly intermediates or COA complexes.</text>
</comment>
<dbReference type="PANTHER" id="PTHR15642">
    <property type="entry name" value="CYTOCHROME C OXIDASE ASSEMBLY FACTOR 3, MITOCHONDRIAL"/>
    <property type="match status" value="1"/>
</dbReference>
<evidence type="ECO:0000256" key="1">
    <source>
        <dbReference type="ARBA" id="ARBA00003064"/>
    </source>
</evidence>
<comment type="subcellular location">
    <subcellularLocation>
        <location evidence="2">Mitochondrion membrane</location>
        <topology evidence="2">Single-pass membrane protein</topology>
    </subcellularLocation>
</comment>
<evidence type="ECO:0000313" key="11">
    <source>
        <dbReference type="EMBL" id="GJN88639.1"/>
    </source>
</evidence>
<evidence type="ECO:0000256" key="5">
    <source>
        <dbReference type="ARBA" id="ARBA00022692"/>
    </source>
</evidence>
<keyword evidence="9" id="KW-0999">Mitochondrion inner membrane</keyword>
<dbReference type="InterPro" id="IPR041752">
    <property type="entry name" value="Coa3"/>
</dbReference>
<dbReference type="Proteomes" id="UP001342314">
    <property type="component" value="Unassembled WGS sequence"/>
</dbReference>
<comment type="function">
    <text evidence="1 9">Required for assembly of cytochrome c oxidase (complex IV).</text>
</comment>
<keyword evidence="5 9" id="KW-0812">Transmembrane</keyword>
<comment type="similarity">
    <text evidence="3 9">Belongs to the COA3 family.</text>
</comment>
<evidence type="ECO:0000256" key="2">
    <source>
        <dbReference type="ARBA" id="ARBA00004304"/>
    </source>
</evidence>
<keyword evidence="12" id="KW-1185">Reference proteome</keyword>
<comment type="caution">
    <text evidence="11">The sequence shown here is derived from an EMBL/GenBank/DDBJ whole genome shotgun (WGS) entry which is preliminary data.</text>
</comment>
<evidence type="ECO:0000256" key="9">
    <source>
        <dbReference type="RuleBase" id="RU367056"/>
    </source>
</evidence>
<evidence type="ECO:0000256" key="8">
    <source>
        <dbReference type="ARBA" id="ARBA00023136"/>
    </source>
</evidence>
<keyword evidence="6 9" id="KW-1133">Transmembrane helix</keyword>
<proteinExistence type="inferred from homology"/>
<dbReference type="GO" id="GO:0005743">
    <property type="term" value="C:mitochondrial inner membrane"/>
    <property type="evidence" value="ECO:0007669"/>
    <property type="project" value="UniProtKB-UniRule"/>
</dbReference>
<evidence type="ECO:0000256" key="6">
    <source>
        <dbReference type="ARBA" id="ARBA00022989"/>
    </source>
</evidence>
<keyword evidence="7 9" id="KW-0496">Mitochondrion</keyword>
<dbReference type="PANTHER" id="PTHR15642:SF3">
    <property type="entry name" value="CYTOCHROME C OXIDASE ASSEMBLY FACTOR 3 HOMOLOG, MITOCHONDRIAL"/>
    <property type="match status" value="1"/>
</dbReference>
<gene>
    <name evidence="11" type="ORF">Rhopal_001605-T1</name>
</gene>
<evidence type="ECO:0000256" key="3">
    <source>
        <dbReference type="ARBA" id="ARBA00007035"/>
    </source>
</evidence>
<reference evidence="11 12" key="1">
    <citation type="submission" date="2021-12" db="EMBL/GenBank/DDBJ databases">
        <title>High titer production of polyol ester of fatty acids by Rhodotorula paludigena BS15 towards product separation-free biomass refinery.</title>
        <authorList>
            <person name="Mano J."/>
            <person name="Ono H."/>
            <person name="Tanaka T."/>
            <person name="Naito K."/>
            <person name="Sushida H."/>
            <person name="Ike M."/>
            <person name="Tokuyasu K."/>
            <person name="Kitaoka M."/>
        </authorList>
    </citation>
    <scope>NUCLEOTIDE SEQUENCE [LARGE SCALE GENOMIC DNA]</scope>
    <source>
        <strain evidence="11 12">BS15</strain>
    </source>
</reference>
<evidence type="ECO:0000256" key="4">
    <source>
        <dbReference type="ARBA" id="ARBA00011351"/>
    </source>
</evidence>
<evidence type="ECO:0000313" key="12">
    <source>
        <dbReference type="Proteomes" id="UP001342314"/>
    </source>
</evidence>
<accession>A0AAV5GH98</accession>
<dbReference type="InterPro" id="IPR018628">
    <property type="entry name" value="Coa3_CC"/>
</dbReference>
<dbReference type="EMBL" id="BQKY01000003">
    <property type="protein sequence ID" value="GJN88639.1"/>
    <property type="molecule type" value="Genomic_DNA"/>
</dbReference>
<dbReference type="Pfam" id="PF09813">
    <property type="entry name" value="Coa3_cc"/>
    <property type="match status" value="1"/>
</dbReference>
<organism evidence="11 12">
    <name type="scientific">Rhodotorula paludigena</name>
    <dbReference type="NCBI Taxonomy" id="86838"/>
    <lineage>
        <taxon>Eukaryota</taxon>
        <taxon>Fungi</taxon>
        <taxon>Dikarya</taxon>
        <taxon>Basidiomycota</taxon>
        <taxon>Pucciniomycotina</taxon>
        <taxon>Microbotryomycetes</taxon>
        <taxon>Sporidiobolales</taxon>
        <taxon>Sporidiobolaceae</taxon>
        <taxon>Rhodotorula</taxon>
    </lineage>
</organism>
<name>A0AAV5GH98_9BASI</name>
<dbReference type="AlphaFoldDB" id="A0AAV5GH98"/>
<protein>
    <recommendedName>
        <fullName evidence="9">Cytochrome c oxidase assembly factor 3</fullName>
    </recommendedName>
</protein>
<keyword evidence="8 9" id="KW-0472">Membrane</keyword>
<evidence type="ECO:0000259" key="10">
    <source>
        <dbReference type="Pfam" id="PF09813"/>
    </source>
</evidence>